<keyword evidence="1" id="KW-0472">Membrane</keyword>
<proteinExistence type="predicted"/>
<evidence type="ECO:0000259" key="2">
    <source>
        <dbReference type="Pfam" id="PF07589"/>
    </source>
</evidence>
<dbReference type="RefSeq" id="WP_302909587.1">
    <property type="nucleotide sequence ID" value="NZ_JAUMIS010000001.1"/>
</dbReference>
<gene>
    <name evidence="3" type="ORF">QVZ43_08570</name>
</gene>
<dbReference type="EMBL" id="JAUMIS010000001">
    <property type="protein sequence ID" value="MDO3721779.1"/>
    <property type="molecule type" value="Genomic_DNA"/>
</dbReference>
<organism evidence="3 4">
    <name type="scientific">Marinobacter suaedae</name>
    <dbReference type="NCBI Taxonomy" id="3057675"/>
    <lineage>
        <taxon>Bacteria</taxon>
        <taxon>Pseudomonadati</taxon>
        <taxon>Pseudomonadota</taxon>
        <taxon>Gammaproteobacteria</taxon>
        <taxon>Pseudomonadales</taxon>
        <taxon>Marinobacteraceae</taxon>
        <taxon>Marinobacter</taxon>
    </lineage>
</organism>
<feature type="transmembrane region" description="Helical" evidence="1">
    <location>
        <begin position="36"/>
        <end position="55"/>
    </location>
</feature>
<dbReference type="InterPro" id="IPR013424">
    <property type="entry name" value="Ice-binding_C"/>
</dbReference>
<comment type="caution">
    <text evidence="3">The sequence shown here is derived from an EMBL/GenBank/DDBJ whole genome shotgun (WGS) entry which is preliminary data.</text>
</comment>
<evidence type="ECO:0000313" key="3">
    <source>
        <dbReference type="EMBL" id="MDO3721779.1"/>
    </source>
</evidence>
<dbReference type="NCBIfam" id="TIGR03382">
    <property type="entry name" value="GC_trans_RRR"/>
    <property type="match status" value="1"/>
</dbReference>
<feature type="domain" description="Ice-binding protein C-terminal" evidence="2">
    <location>
        <begin position="233"/>
        <end position="254"/>
    </location>
</feature>
<accession>A0ABT8W0L5</accession>
<protein>
    <submittedName>
        <fullName evidence="3">PEP-CTERM sorting domain-containing protein</fullName>
    </submittedName>
</protein>
<dbReference type="NCBIfam" id="TIGR02595">
    <property type="entry name" value="PEP_CTERM"/>
    <property type="match status" value="1"/>
</dbReference>
<sequence>MERELKGVGVSAVTILLLIPYADLNSHFYRRVQTMFKKILPMLAFLAFAGTAYAVPTTFNFSCDGTVDPANCAGDEGGSITIDYFANGGGGYTYEIEIDNVSIDALVTGFGFDFTPDFVFSNMSNFYIERLEADGTTYTDVTSNWNVSEGTQSVSNGSSFNGIFLDFIDFDAAQTGNVNNYAVANFGVLDGFASFDYTEVLTVDGALMRLQRSGDQLDGSLKLVDLDTPPRNVPEPGTLGLLGLALAALGFRRRLF</sequence>
<keyword evidence="4" id="KW-1185">Reference proteome</keyword>
<name>A0ABT8W0L5_9GAMM</name>
<dbReference type="Proteomes" id="UP001168640">
    <property type="component" value="Unassembled WGS sequence"/>
</dbReference>
<evidence type="ECO:0000256" key="1">
    <source>
        <dbReference type="SAM" id="Phobius"/>
    </source>
</evidence>
<dbReference type="InterPro" id="IPR017756">
    <property type="entry name" value="TM_Gly-Cys-Arg_CS"/>
</dbReference>
<keyword evidence="1" id="KW-0812">Transmembrane</keyword>
<keyword evidence="1" id="KW-1133">Transmembrane helix</keyword>
<reference evidence="3" key="1">
    <citation type="submission" date="2023-07" db="EMBL/GenBank/DDBJ databases">
        <title>Marinobacter sp. chi1 genome sequencing and assembly.</title>
        <authorList>
            <person name="Park S."/>
        </authorList>
    </citation>
    <scope>NUCLEOTIDE SEQUENCE</scope>
    <source>
        <strain evidence="3">Chi1</strain>
    </source>
</reference>
<evidence type="ECO:0000313" key="4">
    <source>
        <dbReference type="Proteomes" id="UP001168640"/>
    </source>
</evidence>
<feature type="transmembrane region" description="Helical" evidence="1">
    <location>
        <begin position="6"/>
        <end position="24"/>
    </location>
</feature>
<dbReference type="Pfam" id="PF07589">
    <property type="entry name" value="PEP-CTERM"/>
    <property type="match status" value="1"/>
</dbReference>